<comment type="caution">
    <text evidence="8">The sequence shown here is derived from an EMBL/GenBank/DDBJ whole genome shotgun (WGS) entry which is preliminary data.</text>
</comment>
<evidence type="ECO:0000256" key="2">
    <source>
        <dbReference type="ARBA" id="ARBA00022692"/>
    </source>
</evidence>
<evidence type="ECO:0000259" key="7">
    <source>
        <dbReference type="Pfam" id="PF04357"/>
    </source>
</evidence>
<dbReference type="RefSeq" id="WP_129470766.1">
    <property type="nucleotide sequence ID" value="NZ_SAWZ01000003.1"/>
</dbReference>
<dbReference type="OrthoDB" id="5555605at2"/>
<dbReference type="GO" id="GO:0097347">
    <property type="term" value="C:TAM protein secretion complex"/>
    <property type="evidence" value="ECO:0007669"/>
    <property type="project" value="TreeGrafter"/>
</dbReference>
<sequence length="1281" mass="135452">MGTPDSGAGAPPPGAPPPRRRRFYRRKRFWQWSGGAVALGVLLLLFAAYWLLQTVAGRDVLLAQVIARLPAGSSFTWGSAEGPVAGPLTLRDVDFRFDQIHFTAKRVTLDPDLRPLLGKRLRLDVLEIEDAALSLPPSAEEPFKLPRWPDVLPAIVLPLNIQADTLVVDGFRVSQEGKQVIDVRRARGGIDVGDGYAHAERLAVDSDLGIFGVHGDYTPGSNYKTDLAATAVFPAPRGRTRARLGLIAKGNRDKMQVGIGGAAPAPLRAVLDLRGATEPDWDFRGSTQALDLSLLGIAGMTTPLSFDLSASGTQGAATLRGTVVQGQQRIVVEPSTLRIANEVLTVAPLAVQVLEGRVVLNGRADFTTPDNPVFRFAVNARGLRWGTGTEAPAVQADADLGVAGQMKDWAAIGQARLARDGQKATLDFDSRGNDVHADIKTLKASMPTGTLEATGAVDWSPLLAWTLDARLAGFDPGYFAPGWDGRIDGQFSSQGKARDPAANQGEGFDATLDIPRLTGNLRGRALDGRGKFALAGESGNGELALSLGSSRVQAKGRVGDTLDIAADLQPLQLADLLPGGAGNLSGSLKLTGPRNTPTVEADLSGTALKYDTYAAQTLSLRGRLPWKGSDGNLSLRATALQAGLALDTLSADARGAVENLQLQLAARNPMIDAALSGSARRNGANWEGGLDTLRLAPMKGDAWALQAPARFAQRGQGFTLSDSCLKATSGASLCVSADWPQQGFKAHSDALPLALVQPWLPDMDGRPLNLRGELSLDADFRPRGNAWQGEVHLASKEGGLRMGSNTRGELIRYDQFSFDVVFDPRRIEGRLGTGFAGDGYVDAKFNTGWEDFAPLNGDLYFYNSRLFWMELFSPDLVRPRGKLAGHVGLAGTRGQPALSGQAQLSEFTGELPALGITLVDGTASLDALPDGSAKITGVMKSNSSTGGQTPANGSLNINGSLGWKGDDVPLRFNVRGDNFLVSDTTELRAVAAPDLQIQLANNVIQVGGSVTVPYAVINLEKLSEGESVSEDVVVLDPADPERAPSSLLDLDLAVTLGDKVRMNGFGLEGALSGTMKVRSRPGRSMSASGGLNVDGQYTAYGQKLNITRGELTWSNSDVSDPNINLRAEREVVSAGVTAGIDVTGRATAPRARIWSNPEMSESDALAYLVLGRSLNTASSDESQQINAASSALSAGAGLLASQLGAKIGLDDAGVLESRTLGASVFGFGKYLSPKLYVSYGVSMVGSGSVVTLKYLLRKGFNAEVESSTIETRGSLNWRKEK</sequence>
<keyword evidence="2 6" id="KW-0812">Transmembrane</keyword>
<dbReference type="GO" id="GO:0009306">
    <property type="term" value="P:protein secretion"/>
    <property type="evidence" value="ECO:0007669"/>
    <property type="project" value="InterPro"/>
</dbReference>
<dbReference type="PANTHER" id="PTHR36985">
    <property type="entry name" value="TRANSLOCATION AND ASSEMBLY MODULE SUBUNIT TAMB"/>
    <property type="match status" value="1"/>
</dbReference>
<evidence type="ECO:0000313" key="8">
    <source>
        <dbReference type="EMBL" id="RXR06661.1"/>
    </source>
</evidence>
<evidence type="ECO:0000313" key="9">
    <source>
        <dbReference type="Proteomes" id="UP000289784"/>
    </source>
</evidence>
<feature type="domain" description="Translocation and assembly module TamB C-terminal" evidence="7">
    <location>
        <begin position="948"/>
        <end position="1280"/>
    </location>
</feature>
<keyword evidence="9" id="KW-1185">Reference proteome</keyword>
<dbReference type="EMBL" id="SAWZ01000003">
    <property type="protein sequence ID" value="RXR06661.1"/>
    <property type="molecule type" value="Genomic_DNA"/>
</dbReference>
<gene>
    <name evidence="8" type="ORF">EPA99_06925</name>
</gene>
<feature type="transmembrane region" description="Helical" evidence="6">
    <location>
        <begin position="29"/>
        <end position="52"/>
    </location>
</feature>
<reference evidence="8 9" key="1">
    <citation type="submission" date="2019-01" db="EMBL/GenBank/DDBJ databases">
        <title>Pseudoxanthomonas composti sp. nov., isolated from compost.</title>
        <authorList>
            <person name="Yang G."/>
        </authorList>
    </citation>
    <scope>NUCLEOTIDE SEQUENCE [LARGE SCALE GENOMIC DNA]</scope>
    <source>
        <strain evidence="8 9">GSS15</strain>
    </source>
</reference>
<name>A0A4Q1JWI3_9GAMM</name>
<dbReference type="Proteomes" id="UP000289784">
    <property type="component" value="Unassembled WGS sequence"/>
</dbReference>
<organism evidence="8 9">
    <name type="scientific">Pseudoxanthomonas composti</name>
    <dbReference type="NCBI Taxonomy" id="2137479"/>
    <lineage>
        <taxon>Bacteria</taxon>
        <taxon>Pseudomonadati</taxon>
        <taxon>Pseudomonadota</taxon>
        <taxon>Gammaproteobacteria</taxon>
        <taxon>Lysobacterales</taxon>
        <taxon>Lysobacteraceae</taxon>
        <taxon>Pseudoxanthomonas</taxon>
    </lineage>
</organism>
<dbReference type="GO" id="GO:0005886">
    <property type="term" value="C:plasma membrane"/>
    <property type="evidence" value="ECO:0007669"/>
    <property type="project" value="InterPro"/>
</dbReference>
<evidence type="ECO:0000256" key="5">
    <source>
        <dbReference type="SAM" id="MobiDB-lite"/>
    </source>
</evidence>
<keyword evidence="3 6" id="KW-1133">Transmembrane helix</keyword>
<evidence type="ECO:0000256" key="6">
    <source>
        <dbReference type="SAM" id="Phobius"/>
    </source>
</evidence>
<evidence type="ECO:0000256" key="3">
    <source>
        <dbReference type="ARBA" id="ARBA00022989"/>
    </source>
</evidence>
<evidence type="ECO:0000256" key="4">
    <source>
        <dbReference type="ARBA" id="ARBA00023136"/>
    </source>
</evidence>
<proteinExistence type="predicted"/>
<accession>A0A4Q1JWI3</accession>
<evidence type="ECO:0000256" key="1">
    <source>
        <dbReference type="ARBA" id="ARBA00004167"/>
    </source>
</evidence>
<comment type="subcellular location">
    <subcellularLocation>
        <location evidence="1">Membrane</location>
        <topology evidence="1">Single-pass membrane protein</topology>
    </subcellularLocation>
</comment>
<dbReference type="InterPro" id="IPR007452">
    <property type="entry name" value="TamB_C"/>
</dbReference>
<feature type="region of interest" description="Disordered" evidence="5">
    <location>
        <begin position="1"/>
        <end position="20"/>
    </location>
</feature>
<dbReference type="Pfam" id="PF04357">
    <property type="entry name" value="TamB"/>
    <property type="match status" value="1"/>
</dbReference>
<dbReference type="PANTHER" id="PTHR36985:SF1">
    <property type="entry name" value="TRANSLOCATION AND ASSEMBLY MODULE SUBUNIT TAMB"/>
    <property type="match status" value="1"/>
</dbReference>
<keyword evidence="4 6" id="KW-0472">Membrane</keyword>
<protein>
    <submittedName>
        <fullName evidence="8">Translocation/assembly module TamB</fullName>
    </submittedName>
</protein>